<dbReference type="RefSeq" id="XP_031558890.1">
    <property type="nucleotide sequence ID" value="XM_031703030.1"/>
</dbReference>
<dbReference type="InterPro" id="IPR036465">
    <property type="entry name" value="vWFA_dom_sf"/>
</dbReference>
<dbReference type="PROSITE" id="PS50234">
    <property type="entry name" value="VWFA"/>
    <property type="match status" value="1"/>
</dbReference>
<dbReference type="KEGG" id="aten:116295254"/>
<keyword evidence="2" id="KW-1185">Reference proteome</keyword>
<dbReference type="GeneID" id="116295254"/>
<proteinExistence type="predicted"/>
<evidence type="ECO:0000313" key="3">
    <source>
        <dbReference type="RefSeq" id="XP_031558890.1"/>
    </source>
</evidence>
<dbReference type="InterPro" id="IPR002035">
    <property type="entry name" value="VWF_A"/>
</dbReference>
<protein>
    <submittedName>
        <fullName evidence="3">Collagen alpha-1(XII) chain-like</fullName>
    </submittedName>
</protein>
<name>A0A6P8I206_ACTTE</name>
<organism evidence="2 3">
    <name type="scientific">Actinia tenebrosa</name>
    <name type="common">Australian red waratah sea anemone</name>
    <dbReference type="NCBI Taxonomy" id="6105"/>
    <lineage>
        <taxon>Eukaryota</taxon>
        <taxon>Metazoa</taxon>
        <taxon>Cnidaria</taxon>
        <taxon>Anthozoa</taxon>
        <taxon>Hexacorallia</taxon>
        <taxon>Actiniaria</taxon>
        <taxon>Actiniidae</taxon>
        <taxon>Actinia</taxon>
    </lineage>
</organism>
<dbReference type="SMART" id="SM00327">
    <property type="entry name" value="VWA"/>
    <property type="match status" value="1"/>
</dbReference>
<feature type="domain" description="VWFA" evidence="1">
    <location>
        <begin position="206"/>
        <end position="385"/>
    </location>
</feature>
<gene>
    <name evidence="3" type="primary">LOC116295254</name>
</gene>
<reference evidence="3" key="1">
    <citation type="submission" date="2025-08" db="UniProtKB">
        <authorList>
            <consortium name="RefSeq"/>
        </authorList>
    </citation>
    <scope>IDENTIFICATION</scope>
    <source>
        <tissue evidence="3">Tentacle</tissue>
    </source>
</reference>
<sequence length="395" mass="44384">MLERSTSSKTSKKVKRSNERRLRSTNMFVYISLLVFCALQLFVVPRPSFAYEYLKCPKNWLKRGCRVNFHRDLIPIFDDRKPDAKVKIDWDDFSGYIEDLTCRCCSEAIKLKYTWFALENYGVCLSGTGPLQNYSATHPLDPENRCVGVLKLNASLVSDIDGELCVGGQYRAYFYDIKNSHIGGIDPGPIKEVTVAPPLKCSYVSDVILLVDVSGSVGKGNFKLVQEFLKKFITRYDFSSKGKSRLGIARFDEKCYIDLTWLDSDGISADRIREIINDMEYTAGSTLTDNALKCLKDKIITPFQRDGVPKTVVVLTDGNSWNGFERLPVPSRELRDMGCTMVAIGIGDDVDPNELKIITGSSKQVFLLASFRNLIDHAAAILNSLIAKVCRKNTI</sequence>
<evidence type="ECO:0000259" key="1">
    <source>
        <dbReference type="PROSITE" id="PS50234"/>
    </source>
</evidence>
<dbReference type="Gene3D" id="3.40.50.410">
    <property type="entry name" value="von Willebrand factor, type A domain"/>
    <property type="match status" value="1"/>
</dbReference>
<dbReference type="PANTHER" id="PTHR22588:SF3">
    <property type="entry name" value="VWFA DOMAIN-CONTAINING PROTEIN"/>
    <property type="match status" value="1"/>
</dbReference>
<evidence type="ECO:0000313" key="2">
    <source>
        <dbReference type="Proteomes" id="UP000515163"/>
    </source>
</evidence>
<dbReference type="Pfam" id="PF00092">
    <property type="entry name" value="VWA"/>
    <property type="match status" value="1"/>
</dbReference>
<dbReference type="InterPro" id="IPR052229">
    <property type="entry name" value="Collagen-VI/PIF"/>
</dbReference>
<dbReference type="PANTHER" id="PTHR22588">
    <property type="entry name" value="VWFA DOMAIN-CONTAINING PROTEIN"/>
    <property type="match status" value="1"/>
</dbReference>
<dbReference type="SUPFAM" id="SSF53300">
    <property type="entry name" value="vWA-like"/>
    <property type="match status" value="1"/>
</dbReference>
<dbReference type="OrthoDB" id="5977106at2759"/>
<accession>A0A6P8I206</accession>
<dbReference type="Proteomes" id="UP000515163">
    <property type="component" value="Unplaced"/>
</dbReference>
<dbReference type="AlphaFoldDB" id="A0A6P8I206"/>
<dbReference type="InParanoid" id="A0A6P8I206"/>